<comment type="caution">
    <text evidence="1">The sequence shown here is derived from an EMBL/GenBank/DDBJ whole genome shotgun (WGS) entry which is preliminary data.</text>
</comment>
<name>A0A3M9XNW1_9HYPH</name>
<evidence type="ECO:0000313" key="1">
    <source>
        <dbReference type="EMBL" id="RNJ49442.1"/>
    </source>
</evidence>
<dbReference type="RefSeq" id="WP_123175408.1">
    <property type="nucleotide sequence ID" value="NZ_QWDD01000001.1"/>
</dbReference>
<protein>
    <submittedName>
        <fullName evidence="1">Cellulose biosynthesis protein BcsS</fullName>
    </submittedName>
</protein>
<organism evidence="1 2">
    <name type="scientific">Methylocystis hirsuta</name>
    <dbReference type="NCBI Taxonomy" id="369798"/>
    <lineage>
        <taxon>Bacteria</taxon>
        <taxon>Pseudomonadati</taxon>
        <taxon>Pseudomonadota</taxon>
        <taxon>Alphaproteobacteria</taxon>
        <taxon>Hyphomicrobiales</taxon>
        <taxon>Methylocystaceae</taxon>
        <taxon>Methylocystis</taxon>
    </lineage>
</organism>
<evidence type="ECO:0000313" key="2">
    <source>
        <dbReference type="Proteomes" id="UP000268623"/>
    </source>
</evidence>
<sequence length="296" mass="31798">MNCASGVAAICSLLMSPKAVDVSNLAEQETTKSAIAQPLRRSPSVEFYSWSWATTRRSWYEWLTATAAIESSLEESGWRLRATGGFGGYASDVKGSDAENVIASAMEVDDIALPYIGTVGKYYGSDGFVGAQIGYALINKTWEASGFVGVGMTTEGYLGANMRSSALRIPPADISDLAATAFGVLGSLEFRVTPNDHLMLFASSIYTTAFRWGYFEVKPGVLFPFNDSLPVLLKGKLFVGPHAALNSYKGELQPMFGAHITLMEIGPFYASLAGGYVRDQSSGQGGYTILETSVRF</sequence>
<gene>
    <name evidence="1" type="primary">bcsS</name>
    <name evidence="1" type="ORF">D1O30_07330</name>
</gene>
<accession>A0A3M9XNW1</accession>
<reference evidence="1 2" key="1">
    <citation type="submission" date="2018-08" db="EMBL/GenBank/DDBJ databases">
        <title>Genome sequence of Methylocystis hirsuta CSC1, a methanotroph able to accumulate PHAs.</title>
        <authorList>
            <person name="Bordel S."/>
            <person name="Rodriguez E."/>
            <person name="Gancedo J."/>
            <person name="Munoz R."/>
        </authorList>
    </citation>
    <scope>NUCLEOTIDE SEQUENCE [LARGE SCALE GENOMIC DNA]</scope>
    <source>
        <strain evidence="1 2">CSC1</strain>
    </source>
</reference>
<dbReference type="Proteomes" id="UP000268623">
    <property type="component" value="Unassembled WGS sequence"/>
</dbReference>
<dbReference type="AlphaFoldDB" id="A0A3M9XNW1"/>
<dbReference type="OrthoDB" id="8479338at2"/>
<keyword evidence="2" id="KW-1185">Reference proteome</keyword>
<dbReference type="Pfam" id="PF17036">
    <property type="entry name" value="CBP_BcsS"/>
    <property type="match status" value="1"/>
</dbReference>
<dbReference type="InterPro" id="IPR031485">
    <property type="entry name" value="CBP_BcsS"/>
</dbReference>
<dbReference type="EMBL" id="QWDD01000001">
    <property type="protein sequence ID" value="RNJ49442.1"/>
    <property type="molecule type" value="Genomic_DNA"/>
</dbReference>
<proteinExistence type="predicted"/>